<dbReference type="PROSITE" id="PS50404">
    <property type="entry name" value="GST_NTER"/>
    <property type="match status" value="1"/>
</dbReference>
<protein>
    <recommendedName>
        <fullName evidence="5">Glutathione S-transferase</fullName>
    </recommendedName>
</protein>
<dbReference type="Proteomes" id="UP000023152">
    <property type="component" value="Unassembled WGS sequence"/>
</dbReference>
<dbReference type="OrthoDB" id="4951845at2759"/>
<evidence type="ECO:0000259" key="1">
    <source>
        <dbReference type="PROSITE" id="PS50404"/>
    </source>
</evidence>
<dbReference type="GO" id="GO:0006749">
    <property type="term" value="P:glutathione metabolic process"/>
    <property type="evidence" value="ECO:0007669"/>
    <property type="project" value="TreeGrafter"/>
</dbReference>
<dbReference type="InterPro" id="IPR040079">
    <property type="entry name" value="Glutathione_S-Trfase"/>
</dbReference>
<dbReference type="PROSITE" id="PS50405">
    <property type="entry name" value="GST_CTER"/>
    <property type="match status" value="1"/>
</dbReference>
<accession>X6NL06</accession>
<feature type="domain" description="GST N-terminal" evidence="1">
    <location>
        <begin position="6"/>
        <end position="92"/>
    </location>
</feature>
<dbReference type="SUPFAM" id="SSF52833">
    <property type="entry name" value="Thioredoxin-like"/>
    <property type="match status" value="1"/>
</dbReference>
<dbReference type="PANTHER" id="PTHR11571:SF263">
    <property type="entry name" value="GLUTATHIONE S-TRANSFERASE"/>
    <property type="match status" value="1"/>
</dbReference>
<evidence type="ECO:0000259" key="2">
    <source>
        <dbReference type="PROSITE" id="PS50405"/>
    </source>
</evidence>
<dbReference type="EMBL" id="ASPP01008108">
    <property type="protein sequence ID" value="ETO26072.1"/>
    <property type="molecule type" value="Genomic_DNA"/>
</dbReference>
<dbReference type="InterPro" id="IPR036282">
    <property type="entry name" value="Glutathione-S-Trfase_C_sf"/>
</dbReference>
<feature type="domain" description="GST C-terminal" evidence="2">
    <location>
        <begin position="94"/>
        <end position="220"/>
    </location>
</feature>
<evidence type="ECO:0008006" key="5">
    <source>
        <dbReference type="Google" id="ProtNLM"/>
    </source>
</evidence>
<comment type="caution">
    <text evidence="3">The sequence shown here is derived from an EMBL/GenBank/DDBJ whole genome shotgun (WGS) entry which is preliminary data.</text>
</comment>
<gene>
    <name evidence="3" type="ORF">RFI_11066</name>
</gene>
<evidence type="ECO:0000313" key="4">
    <source>
        <dbReference type="Proteomes" id="UP000023152"/>
    </source>
</evidence>
<dbReference type="SFLD" id="SFLDS00019">
    <property type="entry name" value="Glutathione_Transferase_(cytos"/>
    <property type="match status" value="1"/>
</dbReference>
<organism evidence="3 4">
    <name type="scientific">Reticulomyxa filosa</name>
    <dbReference type="NCBI Taxonomy" id="46433"/>
    <lineage>
        <taxon>Eukaryota</taxon>
        <taxon>Sar</taxon>
        <taxon>Rhizaria</taxon>
        <taxon>Retaria</taxon>
        <taxon>Foraminifera</taxon>
        <taxon>Monothalamids</taxon>
        <taxon>Reticulomyxidae</taxon>
        <taxon>Reticulomyxa</taxon>
    </lineage>
</organism>
<dbReference type="Pfam" id="PF14497">
    <property type="entry name" value="GST_C_3"/>
    <property type="match status" value="1"/>
</dbReference>
<dbReference type="AlphaFoldDB" id="X6NL06"/>
<dbReference type="InterPro" id="IPR010987">
    <property type="entry name" value="Glutathione-S-Trfase_C-like"/>
</dbReference>
<name>X6NL06_RETFI</name>
<dbReference type="GO" id="GO:0004364">
    <property type="term" value="F:glutathione transferase activity"/>
    <property type="evidence" value="ECO:0007669"/>
    <property type="project" value="TreeGrafter"/>
</dbReference>
<keyword evidence="4" id="KW-1185">Reference proteome</keyword>
<dbReference type="PANTHER" id="PTHR11571">
    <property type="entry name" value="GLUTATHIONE S-TRANSFERASE"/>
    <property type="match status" value="1"/>
</dbReference>
<dbReference type="Gene3D" id="1.20.1050.10">
    <property type="match status" value="1"/>
</dbReference>
<proteinExistence type="predicted"/>
<dbReference type="InterPro" id="IPR004045">
    <property type="entry name" value="Glutathione_S-Trfase_N"/>
</dbReference>
<dbReference type="InterPro" id="IPR050213">
    <property type="entry name" value="GST_superfamily"/>
</dbReference>
<sequence>MSKLEDEWELFYYGITGRGEFVRILFAEAGVTFKESNDVRGTESKNFVAFGGKPSELNFPAFAPPLVRHNKVYVSQTNTVVRYVATKLHLLPADELDQFYADVIMANIQDINSEFSNKSSAKPEEKEEWLKTRAANWLKLLSEPLVHGGKEKEYYFGNKISYADLVVTIFLETLEHVLGKKYEEFVSKPFHALHHLRERVEKRPNIHKFLEDRKKNKRAIYGTPWFN</sequence>
<dbReference type="InterPro" id="IPR004046">
    <property type="entry name" value="GST_C"/>
</dbReference>
<dbReference type="OMA" id="YCGGQIE"/>
<dbReference type="InterPro" id="IPR036249">
    <property type="entry name" value="Thioredoxin-like_sf"/>
</dbReference>
<reference evidence="3 4" key="1">
    <citation type="journal article" date="2013" name="Curr. Biol.">
        <title>The Genome of the Foraminiferan Reticulomyxa filosa.</title>
        <authorList>
            <person name="Glockner G."/>
            <person name="Hulsmann N."/>
            <person name="Schleicher M."/>
            <person name="Noegel A.A."/>
            <person name="Eichinger L."/>
            <person name="Gallinger C."/>
            <person name="Pawlowski J."/>
            <person name="Sierra R."/>
            <person name="Euteneuer U."/>
            <person name="Pillet L."/>
            <person name="Moustafa A."/>
            <person name="Platzer M."/>
            <person name="Groth M."/>
            <person name="Szafranski K."/>
            <person name="Schliwa M."/>
        </authorList>
    </citation>
    <scope>NUCLEOTIDE SEQUENCE [LARGE SCALE GENOMIC DNA]</scope>
</reference>
<evidence type="ECO:0000313" key="3">
    <source>
        <dbReference type="EMBL" id="ETO26072.1"/>
    </source>
</evidence>
<dbReference type="Gene3D" id="3.40.30.10">
    <property type="entry name" value="Glutaredoxin"/>
    <property type="match status" value="1"/>
</dbReference>
<dbReference type="SUPFAM" id="SSF47616">
    <property type="entry name" value="GST C-terminal domain-like"/>
    <property type="match status" value="1"/>
</dbReference>